<accession>A0ACC3ZBN9</accession>
<dbReference type="Proteomes" id="UP000805649">
    <property type="component" value="Unassembled WGS sequence"/>
</dbReference>
<protein>
    <submittedName>
        <fullName evidence="1">Uncharacterized protein</fullName>
    </submittedName>
</protein>
<organism evidence="1 2">
    <name type="scientific">Colletotrichum truncatum</name>
    <name type="common">Anthracnose fungus</name>
    <name type="synonym">Colletotrichum capsici</name>
    <dbReference type="NCBI Taxonomy" id="5467"/>
    <lineage>
        <taxon>Eukaryota</taxon>
        <taxon>Fungi</taxon>
        <taxon>Dikarya</taxon>
        <taxon>Ascomycota</taxon>
        <taxon>Pezizomycotina</taxon>
        <taxon>Sordariomycetes</taxon>
        <taxon>Hypocreomycetidae</taxon>
        <taxon>Glomerellales</taxon>
        <taxon>Glomerellaceae</taxon>
        <taxon>Colletotrichum</taxon>
        <taxon>Colletotrichum truncatum species complex</taxon>
    </lineage>
</organism>
<keyword evidence="2" id="KW-1185">Reference proteome</keyword>
<sequence length="859" mass="96283">MASGYHSIELDRDESQFQEALMFEGIPSQALALHDPSEPSSNHRRPLPSGSQDTVQQPLLHEQPPPHHQSSGLGPDSENFGYGHTENKATHNYMPTQSATSFNHASDLKYNHLEAHRVPKQITRTSLARYFNGWLVHIPAVLLTAITIWVSTKRWFWYPEEGLGRGITAEVIGNILQFVAKIHELLIVASLSSIAIAMFRRQLVGDGLRLGLLTGGYRVGDIGYLMSSPFRCQGLNGTMPWDIFLVVYIVFATLLSTVVGPASAVLIVPTSGWFSLKHPKAFSDLPMPLIYWASSNEAWPQHLKDGRLIGNEILENNKCKTTEGLYISECPTGGYSEIWNWAASHGSTSLENVLTFNHPSTELRRHLVFTQALNATILLTTPSHFLLKSLGLFQKYITSNHVGTVSNGARHEFTAKRKSPDNNLSQLPIYQPFVQSRCRIYNKEEVRRNNNVLYYPTEELNCLGDEKCEKLKKDPPTTELALESDDNKTTSMASSYFVKIDNSPIVLTYGLVASLPEHREEDMIYACSMFARWVSSGYSIDAKVSDVLRSTLNDKERMKDVFQSRTPYNGDIMPCRFNNEWLKYLDISFDNAVNNTMGQSTNSPTSSLLQLADLFQGGDDATDKSITSRNHNEAEVILAKVFGAHLTDGLSRTGPQRSTILKRSVTKDRLELFELDTQYGYYKGSLTIKAKNNTHSQWTRGDEMGVESWPLSLEGVTQAMNETLIQLDFDTRRYGYGTGRPRKTLTFALVIMYTYLGIATLYALSVGSAHVLELMERGRKFRVPSIVPWADLQDLLILALKTPPPRDADLADAGAGVSSKRAWRTLVRARADSQQNVQLVLDDETTTKKLDLTGTEKYY</sequence>
<evidence type="ECO:0000313" key="2">
    <source>
        <dbReference type="Proteomes" id="UP000805649"/>
    </source>
</evidence>
<dbReference type="EMBL" id="VUJX02000002">
    <property type="protein sequence ID" value="KAL0941525.1"/>
    <property type="molecule type" value="Genomic_DNA"/>
</dbReference>
<evidence type="ECO:0000313" key="1">
    <source>
        <dbReference type="EMBL" id="KAL0941525.1"/>
    </source>
</evidence>
<reference evidence="1 2" key="1">
    <citation type="journal article" date="2020" name="Phytopathology">
        <title>Genome Sequence Resources of Colletotrichum truncatum, C. plurivorum, C. musicola, and C. sojae: Four Species Pathogenic to Soybean (Glycine max).</title>
        <authorList>
            <person name="Rogerio F."/>
            <person name="Boufleur T.R."/>
            <person name="Ciampi-Guillardi M."/>
            <person name="Sukno S.A."/>
            <person name="Thon M.R."/>
            <person name="Massola Junior N.S."/>
            <person name="Baroncelli R."/>
        </authorList>
    </citation>
    <scope>NUCLEOTIDE SEQUENCE [LARGE SCALE GENOMIC DNA]</scope>
    <source>
        <strain evidence="1 2">CMES1059</strain>
    </source>
</reference>
<gene>
    <name evidence="1" type="ORF">CTRU02_204288</name>
</gene>
<name>A0ACC3ZBN9_COLTU</name>
<comment type="caution">
    <text evidence="1">The sequence shown here is derived from an EMBL/GenBank/DDBJ whole genome shotgun (WGS) entry which is preliminary data.</text>
</comment>
<proteinExistence type="predicted"/>